<dbReference type="EMBL" id="KZ451942">
    <property type="protein sequence ID" value="PKA60172.1"/>
    <property type="molecule type" value="Genomic_DNA"/>
</dbReference>
<dbReference type="Proteomes" id="UP000236161">
    <property type="component" value="Unassembled WGS sequence"/>
</dbReference>
<evidence type="ECO:0000256" key="1">
    <source>
        <dbReference type="SAM" id="MobiDB-lite"/>
    </source>
</evidence>
<name>A0A2I0AXA2_9ASPA</name>
<feature type="region of interest" description="Disordered" evidence="1">
    <location>
        <begin position="95"/>
        <end position="115"/>
    </location>
</feature>
<keyword evidence="3" id="KW-1185">Reference proteome</keyword>
<protein>
    <submittedName>
        <fullName evidence="2">Uncharacterized protein</fullName>
    </submittedName>
</protein>
<reference evidence="2 3" key="1">
    <citation type="journal article" date="2017" name="Nature">
        <title>The Apostasia genome and the evolution of orchids.</title>
        <authorList>
            <person name="Zhang G.Q."/>
            <person name="Liu K.W."/>
            <person name="Li Z."/>
            <person name="Lohaus R."/>
            <person name="Hsiao Y.Y."/>
            <person name="Niu S.C."/>
            <person name="Wang J.Y."/>
            <person name="Lin Y.C."/>
            <person name="Xu Q."/>
            <person name="Chen L.J."/>
            <person name="Yoshida K."/>
            <person name="Fujiwara S."/>
            <person name="Wang Z.W."/>
            <person name="Zhang Y.Q."/>
            <person name="Mitsuda N."/>
            <person name="Wang M."/>
            <person name="Liu G.H."/>
            <person name="Pecoraro L."/>
            <person name="Huang H.X."/>
            <person name="Xiao X.J."/>
            <person name="Lin M."/>
            <person name="Wu X.Y."/>
            <person name="Wu W.L."/>
            <person name="Chen Y.Y."/>
            <person name="Chang S.B."/>
            <person name="Sakamoto S."/>
            <person name="Ohme-Takagi M."/>
            <person name="Yagi M."/>
            <person name="Zeng S.J."/>
            <person name="Shen C.Y."/>
            <person name="Yeh C.M."/>
            <person name="Luo Y.B."/>
            <person name="Tsai W.C."/>
            <person name="Van de Peer Y."/>
            <person name="Liu Z.J."/>
        </authorList>
    </citation>
    <scope>NUCLEOTIDE SEQUENCE [LARGE SCALE GENOMIC DNA]</scope>
    <source>
        <strain evidence="3">cv. Shenzhen</strain>
        <tissue evidence="2">Stem</tissue>
    </source>
</reference>
<evidence type="ECO:0000313" key="2">
    <source>
        <dbReference type="EMBL" id="PKA60172.1"/>
    </source>
</evidence>
<proteinExistence type="predicted"/>
<dbReference type="AlphaFoldDB" id="A0A2I0AXA2"/>
<gene>
    <name evidence="2" type="ORF">AXF42_Ash009856</name>
</gene>
<dbReference type="OrthoDB" id="785844at2759"/>
<sequence length="269" mass="30251">MEATLSLKPPRIPAGFHLQTAAAVRRSRHLRPTALRAVARAQTQPEGFEPRKKGLASVAEAAAVTIALACAVGSFCPRWSRRARAAAATWHIIPIQGSSSPGRPDSKQTSRGEAMQQKLREMFARKEMPENLLRMVPKYPLMEEYLKVHAKLTDDGWKILIGQCEKLKKRLDQEKKGKVGQGQIDIGVLLVDIYITKGDLAVANDINEKIIKVASEEDHRPKVRRAIINMFRDWERMNEEDKKAAWDKFAKELQKIASRSISIDEPVVD</sequence>
<accession>A0A2I0AXA2</accession>
<evidence type="ECO:0000313" key="3">
    <source>
        <dbReference type="Proteomes" id="UP000236161"/>
    </source>
</evidence>
<organism evidence="2 3">
    <name type="scientific">Apostasia shenzhenica</name>
    <dbReference type="NCBI Taxonomy" id="1088818"/>
    <lineage>
        <taxon>Eukaryota</taxon>
        <taxon>Viridiplantae</taxon>
        <taxon>Streptophyta</taxon>
        <taxon>Embryophyta</taxon>
        <taxon>Tracheophyta</taxon>
        <taxon>Spermatophyta</taxon>
        <taxon>Magnoliopsida</taxon>
        <taxon>Liliopsida</taxon>
        <taxon>Asparagales</taxon>
        <taxon>Orchidaceae</taxon>
        <taxon>Apostasioideae</taxon>
        <taxon>Apostasia</taxon>
    </lineage>
</organism>